<keyword evidence="2" id="KW-1185">Reference proteome</keyword>
<evidence type="ECO:0000313" key="1">
    <source>
        <dbReference type="EMBL" id="VDM66324.1"/>
    </source>
</evidence>
<dbReference type="Proteomes" id="UP000270094">
    <property type="component" value="Unassembled WGS sequence"/>
</dbReference>
<feature type="non-terminal residue" evidence="1">
    <location>
        <position position="1"/>
    </location>
</feature>
<dbReference type="AlphaFoldDB" id="A0A3P7IL53"/>
<sequence length="141" mass="15785">IFQTLQHSPIGLRLTRLDEELGADLREHGLAGVNVMTYTIEKKLTADELTLNNASKYDYTSVKSNGQNALSIVTHRNFAIQLRHQMIIVYRLDLLGFIRHVSNFVNTNFGSAKPSLSPSFNMRVSLNTDLGIKEGLAQVLK</sequence>
<accession>A0A3P7IL53</accession>
<protein>
    <submittedName>
        <fullName evidence="1">Uncharacterized protein</fullName>
    </submittedName>
</protein>
<proteinExistence type="predicted"/>
<dbReference type="OrthoDB" id="5872039at2759"/>
<evidence type="ECO:0000313" key="2">
    <source>
        <dbReference type="Proteomes" id="UP000270094"/>
    </source>
</evidence>
<dbReference type="EMBL" id="UYYB01002563">
    <property type="protein sequence ID" value="VDM66324.1"/>
    <property type="molecule type" value="Genomic_DNA"/>
</dbReference>
<gene>
    <name evidence="1" type="ORF">SVUK_LOCUS1322</name>
</gene>
<name>A0A3P7IL53_STRVU</name>
<organism evidence="1 2">
    <name type="scientific">Strongylus vulgaris</name>
    <name type="common">Blood worm</name>
    <dbReference type="NCBI Taxonomy" id="40348"/>
    <lineage>
        <taxon>Eukaryota</taxon>
        <taxon>Metazoa</taxon>
        <taxon>Ecdysozoa</taxon>
        <taxon>Nematoda</taxon>
        <taxon>Chromadorea</taxon>
        <taxon>Rhabditida</taxon>
        <taxon>Rhabditina</taxon>
        <taxon>Rhabditomorpha</taxon>
        <taxon>Strongyloidea</taxon>
        <taxon>Strongylidae</taxon>
        <taxon>Strongylus</taxon>
    </lineage>
</organism>
<reference evidence="1 2" key="1">
    <citation type="submission" date="2018-11" db="EMBL/GenBank/DDBJ databases">
        <authorList>
            <consortium name="Pathogen Informatics"/>
        </authorList>
    </citation>
    <scope>NUCLEOTIDE SEQUENCE [LARGE SCALE GENOMIC DNA]</scope>
</reference>